<organism evidence="11 12">
    <name type="scientific">Rhizorhabdus histidinilytica</name>
    <dbReference type="NCBI Taxonomy" id="439228"/>
    <lineage>
        <taxon>Bacteria</taxon>
        <taxon>Pseudomonadati</taxon>
        <taxon>Pseudomonadota</taxon>
        <taxon>Alphaproteobacteria</taxon>
        <taxon>Sphingomonadales</taxon>
        <taxon>Sphingomonadaceae</taxon>
        <taxon>Rhizorhabdus</taxon>
    </lineage>
</organism>
<dbReference type="GO" id="GO:0008270">
    <property type="term" value="F:zinc ion binding"/>
    <property type="evidence" value="ECO:0007669"/>
    <property type="project" value="UniProtKB-KW"/>
</dbReference>
<dbReference type="GO" id="GO:1990077">
    <property type="term" value="C:primosome complex"/>
    <property type="evidence" value="ECO:0007669"/>
    <property type="project" value="UniProtKB-KW"/>
</dbReference>
<dbReference type="InterPro" id="IPR050219">
    <property type="entry name" value="DnaG_primase"/>
</dbReference>
<sequence length="334" mass="36386">MMWKHPRNAQPRDPAEEAQFRQRVEDARSLHNISDVVGRYTKLRKAGRELQGLCVFHDERSPSLRVNDAKGTYHSFGCGASGDIIRFVMAKEGLGFTDTLAWLGVSDLPIVSAEQRAQRAAEDAAEREQAIAEARTFWDAAVPTAGTPASVYARSRGINMELPPSIRFGMVPAARDKETGKWGRALPALLGAVTIGDDLVAIQRIFLLDDGADKRWQKPRRSKLSLGRVAGGAIWLGPPAAEVVITEGPEDALSLAQEMPGQTVLAALGTALMPMIRFPEVVKSVLIAGQNDAAGRSAVERAAQELTDVGLAVRVMWPSNGYKDWNDQLRGIRQ</sequence>
<keyword evidence="12" id="KW-1185">Reference proteome</keyword>
<name>A0A1T5CHF8_9SPHN</name>
<evidence type="ECO:0000313" key="12">
    <source>
        <dbReference type="Proteomes" id="UP000189818"/>
    </source>
</evidence>
<dbReference type="Proteomes" id="UP000189818">
    <property type="component" value="Unassembled WGS sequence"/>
</dbReference>
<evidence type="ECO:0000256" key="1">
    <source>
        <dbReference type="ARBA" id="ARBA00022478"/>
    </source>
</evidence>
<accession>A0A1T5CHF8</accession>
<evidence type="ECO:0000256" key="3">
    <source>
        <dbReference type="ARBA" id="ARBA00022679"/>
    </source>
</evidence>
<dbReference type="InterPro" id="IPR036977">
    <property type="entry name" value="DNA_primase_Znf_CHC2"/>
</dbReference>
<dbReference type="RefSeq" id="WP_079647989.1">
    <property type="nucleotide sequence ID" value="NZ_FUYM01000004.1"/>
</dbReference>
<keyword evidence="8" id="KW-0862">Zinc</keyword>
<keyword evidence="4" id="KW-0548">Nucleotidyltransferase</keyword>
<gene>
    <name evidence="11" type="ORF">SAMN06295920_10468</name>
</gene>
<dbReference type="GO" id="GO:0005737">
    <property type="term" value="C:cytoplasm"/>
    <property type="evidence" value="ECO:0007669"/>
    <property type="project" value="TreeGrafter"/>
</dbReference>
<evidence type="ECO:0000313" key="11">
    <source>
        <dbReference type="EMBL" id="SKB58908.1"/>
    </source>
</evidence>
<dbReference type="Gene3D" id="3.90.580.10">
    <property type="entry name" value="Zinc finger, CHC2-type domain"/>
    <property type="match status" value="1"/>
</dbReference>
<dbReference type="OrthoDB" id="7465087at2"/>
<dbReference type="GO" id="GO:0006269">
    <property type="term" value="P:DNA replication, synthesis of primer"/>
    <property type="evidence" value="ECO:0007669"/>
    <property type="project" value="UniProtKB-KW"/>
</dbReference>
<dbReference type="EMBL" id="FUYM01000004">
    <property type="protein sequence ID" value="SKB58908.1"/>
    <property type="molecule type" value="Genomic_DNA"/>
</dbReference>
<dbReference type="PANTHER" id="PTHR30313:SF2">
    <property type="entry name" value="DNA PRIMASE"/>
    <property type="match status" value="1"/>
</dbReference>
<keyword evidence="3" id="KW-0808">Transferase</keyword>
<dbReference type="PANTHER" id="PTHR30313">
    <property type="entry name" value="DNA PRIMASE"/>
    <property type="match status" value="1"/>
</dbReference>
<dbReference type="SMART" id="SM00400">
    <property type="entry name" value="ZnF_CHCC"/>
    <property type="match status" value="1"/>
</dbReference>
<dbReference type="GO" id="GO:0003677">
    <property type="term" value="F:DNA binding"/>
    <property type="evidence" value="ECO:0007669"/>
    <property type="project" value="InterPro"/>
</dbReference>
<keyword evidence="5" id="KW-0235">DNA replication</keyword>
<keyword evidence="9" id="KW-0804">Transcription</keyword>
<evidence type="ECO:0000256" key="9">
    <source>
        <dbReference type="ARBA" id="ARBA00023163"/>
    </source>
</evidence>
<dbReference type="InterPro" id="IPR002694">
    <property type="entry name" value="Znf_CHC2"/>
</dbReference>
<evidence type="ECO:0000256" key="2">
    <source>
        <dbReference type="ARBA" id="ARBA00022515"/>
    </source>
</evidence>
<evidence type="ECO:0000259" key="10">
    <source>
        <dbReference type="SMART" id="SM00400"/>
    </source>
</evidence>
<dbReference type="STRING" id="439228.SAMN06295920_10468"/>
<evidence type="ECO:0000256" key="4">
    <source>
        <dbReference type="ARBA" id="ARBA00022695"/>
    </source>
</evidence>
<dbReference type="CDD" id="cd01029">
    <property type="entry name" value="TOPRIM_primases"/>
    <property type="match status" value="1"/>
</dbReference>
<keyword evidence="6" id="KW-0479">Metal-binding</keyword>
<dbReference type="GO" id="GO:0003899">
    <property type="term" value="F:DNA-directed RNA polymerase activity"/>
    <property type="evidence" value="ECO:0007669"/>
    <property type="project" value="InterPro"/>
</dbReference>
<proteinExistence type="predicted"/>
<dbReference type="SUPFAM" id="SSF57783">
    <property type="entry name" value="Zinc beta-ribbon"/>
    <property type="match status" value="1"/>
</dbReference>
<dbReference type="Pfam" id="PF23639">
    <property type="entry name" value="DUF7146"/>
    <property type="match status" value="1"/>
</dbReference>
<dbReference type="Gene3D" id="3.40.1360.10">
    <property type="match status" value="1"/>
</dbReference>
<dbReference type="AlphaFoldDB" id="A0A1T5CHF8"/>
<evidence type="ECO:0000256" key="5">
    <source>
        <dbReference type="ARBA" id="ARBA00022705"/>
    </source>
</evidence>
<feature type="domain" description="Zinc finger CHC2-type" evidence="10">
    <location>
        <begin position="50"/>
        <end position="104"/>
    </location>
</feature>
<dbReference type="InterPro" id="IPR006171">
    <property type="entry name" value="TOPRIM_dom"/>
</dbReference>
<dbReference type="GO" id="GO:0000428">
    <property type="term" value="C:DNA-directed RNA polymerase complex"/>
    <property type="evidence" value="ECO:0007669"/>
    <property type="project" value="UniProtKB-KW"/>
</dbReference>
<evidence type="ECO:0000256" key="8">
    <source>
        <dbReference type="ARBA" id="ARBA00022833"/>
    </source>
</evidence>
<keyword evidence="7" id="KW-0863">Zinc-finger</keyword>
<keyword evidence="2" id="KW-0639">Primosome</keyword>
<protein>
    <submittedName>
        <fullName evidence="11">DNA primase</fullName>
    </submittedName>
</protein>
<dbReference type="SUPFAM" id="SSF56731">
    <property type="entry name" value="DNA primase core"/>
    <property type="match status" value="1"/>
</dbReference>
<keyword evidence="1" id="KW-0240">DNA-directed RNA polymerase</keyword>
<dbReference type="Pfam" id="PF13362">
    <property type="entry name" value="Toprim_3"/>
    <property type="match status" value="1"/>
</dbReference>
<reference evidence="12" key="1">
    <citation type="submission" date="2017-02" db="EMBL/GenBank/DDBJ databases">
        <authorList>
            <person name="Varghese N."/>
            <person name="Submissions S."/>
        </authorList>
    </citation>
    <scope>NUCLEOTIDE SEQUENCE [LARGE SCALE GENOMIC DNA]</scope>
    <source>
        <strain evidence="12">UM2</strain>
    </source>
</reference>
<dbReference type="InterPro" id="IPR034154">
    <property type="entry name" value="TOPRIM_DnaG/twinkle"/>
</dbReference>
<evidence type="ECO:0000256" key="6">
    <source>
        <dbReference type="ARBA" id="ARBA00022723"/>
    </source>
</evidence>
<evidence type="ECO:0000256" key="7">
    <source>
        <dbReference type="ARBA" id="ARBA00022771"/>
    </source>
</evidence>
<dbReference type="InterPro" id="IPR055570">
    <property type="entry name" value="DUF7146"/>
</dbReference>
<dbReference type="Pfam" id="PF01807">
    <property type="entry name" value="Zn_ribbon_DnaG"/>
    <property type="match status" value="1"/>
</dbReference>